<protein>
    <recommendedName>
        <fullName evidence="6">Glycosyltransferase RgtA/B/C/D-like domain-containing protein</fullName>
    </recommendedName>
</protein>
<feature type="transmembrane region" description="Helical" evidence="2">
    <location>
        <begin position="471"/>
        <end position="493"/>
    </location>
</feature>
<comment type="caution">
    <text evidence="4">The sequence shown here is derived from an EMBL/GenBank/DDBJ whole genome shotgun (WGS) entry which is preliminary data.</text>
</comment>
<feature type="transmembrane region" description="Helical" evidence="2">
    <location>
        <begin position="375"/>
        <end position="395"/>
    </location>
</feature>
<keyword evidence="2" id="KW-1133">Transmembrane helix</keyword>
<feature type="compositionally biased region" description="Basic and acidic residues" evidence="1">
    <location>
        <begin position="259"/>
        <end position="271"/>
    </location>
</feature>
<evidence type="ECO:0000256" key="3">
    <source>
        <dbReference type="SAM" id="SignalP"/>
    </source>
</evidence>
<feature type="transmembrane region" description="Helical" evidence="2">
    <location>
        <begin position="402"/>
        <end position="426"/>
    </location>
</feature>
<reference evidence="4 5" key="1">
    <citation type="submission" date="2020-10" db="EMBL/GenBank/DDBJ databases">
        <title>Connecting structure to function with the recovery of over 1000 high-quality activated sludge metagenome-assembled genomes encoding full-length rRNA genes using long-read sequencing.</title>
        <authorList>
            <person name="Singleton C.M."/>
            <person name="Petriglieri F."/>
            <person name="Kristensen J.M."/>
            <person name="Kirkegaard R.H."/>
            <person name="Michaelsen T.Y."/>
            <person name="Andersen M.H."/>
            <person name="Karst S.M."/>
            <person name="Dueholm M.S."/>
            <person name="Nielsen P.H."/>
            <person name="Albertsen M."/>
        </authorList>
    </citation>
    <scope>NUCLEOTIDE SEQUENCE [LARGE SCALE GENOMIC DNA]</scope>
    <source>
        <strain evidence="4">Lyne_18-Q3-R50-59_MAXAC.006</strain>
    </source>
</reference>
<feature type="region of interest" description="Disordered" evidence="1">
    <location>
        <begin position="221"/>
        <end position="271"/>
    </location>
</feature>
<dbReference type="Proteomes" id="UP000727993">
    <property type="component" value="Unassembled WGS sequence"/>
</dbReference>
<feature type="compositionally biased region" description="Basic and acidic residues" evidence="1">
    <location>
        <begin position="221"/>
        <end position="247"/>
    </location>
</feature>
<evidence type="ECO:0000313" key="4">
    <source>
        <dbReference type="EMBL" id="MBK9295585.1"/>
    </source>
</evidence>
<dbReference type="EMBL" id="JADJZA010000001">
    <property type="protein sequence ID" value="MBK9295585.1"/>
    <property type="molecule type" value="Genomic_DNA"/>
</dbReference>
<keyword evidence="3" id="KW-0732">Signal</keyword>
<feature type="transmembrane region" description="Helical" evidence="2">
    <location>
        <begin position="192"/>
        <end position="215"/>
    </location>
</feature>
<accession>A0A936N8Z8</accession>
<sequence>MNHGRRMHRRRPRPAPLLALVAALPALVAGARAAVQRWYPTLDNGIYSTRAWDVATSNNPMLATWSSRSTATGIIMNHPGPMPFQLLAPFRRLFGPVGVRVGSAMINAGAAGSAVWMAWRIGRRRGVAVFGLGVLALTASMGSEVLSDPWTHNLPLLAFFAAAVGLWASMAGDRWGPTMTVFWASLCAQTSLAYVVLSAALVGTSLLAGIGWWWADRRRERAERRPPTGSKPADDERGTDHERDATHTVEPASVGATTEQHKGTGHDEVHAADAGPVPAAVTAGSTNTGRRLPTLLVAVGVLVALWTLPAWEQFVAPDGAPGNVTAMAENADRLGGGRGIGFAVQTFADTVLIPPAWAFPDPATWENSTGARWDVGPSVAVFGAYLAVLAGAAWWARRRRSVPLMAVAGAAGVVTLASLATLANISETTFATAAYLRWLFPVGAFIASGLALVALDAVLTAVPGTERLPALARSGAGAAAALAIVVGLTVYSVDAHGLESGSPSWANGPASELHSALADAPRKLAERGPVLTIETPYLTSLTLFPAVIDELLAAGADLRFEPDTPLLAQFGVGRTATGDEQWELSTRSGVAANTAAGEPGIEVLARFGTADPSEFGDLGQRAENLAARIDATTLIAAPGLARTDTGLYFDQAAVGRTLDDPIVSLYDGTLIALTRRNVVEVPDDLLAEIEAFASDLERRDHAFAVVVQPAGYDPPVPQGPVIALPGGGNDPDRWTPN</sequence>
<keyword evidence="2" id="KW-0812">Transmembrane</keyword>
<gene>
    <name evidence="4" type="ORF">IPN02_01660</name>
</gene>
<evidence type="ECO:0000313" key="5">
    <source>
        <dbReference type="Proteomes" id="UP000727993"/>
    </source>
</evidence>
<evidence type="ECO:0000256" key="1">
    <source>
        <dbReference type="SAM" id="MobiDB-lite"/>
    </source>
</evidence>
<feature type="transmembrane region" description="Helical" evidence="2">
    <location>
        <begin position="438"/>
        <end position="459"/>
    </location>
</feature>
<organism evidence="4 5">
    <name type="scientific">Candidatus Neomicrothrix subdominans</name>
    <dbReference type="NCBI Taxonomy" id="2954438"/>
    <lineage>
        <taxon>Bacteria</taxon>
        <taxon>Bacillati</taxon>
        <taxon>Actinomycetota</taxon>
        <taxon>Acidimicrobiia</taxon>
        <taxon>Acidimicrobiales</taxon>
        <taxon>Microthrixaceae</taxon>
        <taxon>Candidatus Neomicrothrix</taxon>
    </lineage>
</organism>
<feature type="chain" id="PRO_5037841024" description="Glycosyltransferase RgtA/B/C/D-like domain-containing protein" evidence="3">
    <location>
        <begin position="34"/>
        <end position="737"/>
    </location>
</feature>
<dbReference type="AlphaFoldDB" id="A0A936N8Z8"/>
<name>A0A936N8Z8_9ACTN</name>
<feature type="transmembrane region" description="Helical" evidence="2">
    <location>
        <begin position="127"/>
        <end position="147"/>
    </location>
</feature>
<feature type="signal peptide" evidence="3">
    <location>
        <begin position="1"/>
        <end position="33"/>
    </location>
</feature>
<evidence type="ECO:0000256" key="2">
    <source>
        <dbReference type="SAM" id="Phobius"/>
    </source>
</evidence>
<evidence type="ECO:0008006" key="6">
    <source>
        <dbReference type="Google" id="ProtNLM"/>
    </source>
</evidence>
<keyword evidence="2" id="KW-0472">Membrane</keyword>
<proteinExistence type="predicted"/>
<feature type="transmembrane region" description="Helical" evidence="2">
    <location>
        <begin position="292"/>
        <end position="311"/>
    </location>
</feature>